<accession>A0A944GT45</accession>
<keyword evidence="1" id="KW-1133">Transmembrane helix</keyword>
<evidence type="ECO:0000313" key="2">
    <source>
        <dbReference type="EMBL" id="MBS8260166.1"/>
    </source>
</evidence>
<sequence length="309" mass="33759">MAEKADAPLDDLMMAMDVVDTLRHDDAVVMKELGAEDRDAGMIERLREIYAAQGIEVPDHILEAGVEGLKEDRFVYNPPASGFSRFLALAYVSRLTWSKWLAIVLVVLVIAGAGWQFLVVAPRERAAEALQVELAEELPNRLSVLAERIAGLTDNSDLLAEADRLKTDGITAAGDGKVEAARKAASDLDRLATDLAAVFEVRIVSRPGTPTGVTRIPDVNRNVNNYYLVVEAINPDAKAIAIPIVSEEDGKTSSVTIWAQRVSKAAFDAVRRDKENDGIVQKTLIGEKRRGEREIDWASGVQEGAITEW</sequence>
<gene>
    <name evidence="2" type="ORF">DYI23_08050</name>
</gene>
<dbReference type="AlphaFoldDB" id="A0A944GT45"/>
<proteinExistence type="predicted"/>
<keyword evidence="1" id="KW-0812">Transmembrane</keyword>
<dbReference type="Proteomes" id="UP000705379">
    <property type="component" value="Unassembled WGS sequence"/>
</dbReference>
<keyword evidence="1" id="KW-0472">Membrane</keyword>
<name>A0A944GT45_9HYPH</name>
<protein>
    <submittedName>
        <fullName evidence="2">Uncharacterized protein</fullName>
    </submittedName>
</protein>
<evidence type="ECO:0000313" key="3">
    <source>
        <dbReference type="Proteomes" id="UP000705379"/>
    </source>
</evidence>
<reference evidence="2" key="2">
    <citation type="journal article" date="2021" name="Microorganisms">
        <title>Bacterial Dimethylsulfoniopropionate Biosynthesis in the East China Sea.</title>
        <authorList>
            <person name="Liu J."/>
            <person name="Zhang Y."/>
            <person name="Liu J."/>
            <person name="Zhong H."/>
            <person name="Williams B.T."/>
            <person name="Zheng Y."/>
            <person name="Curson A.R.J."/>
            <person name="Sun C."/>
            <person name="Sun H."/>
            <person name="Song D."/>
            <person name="Wagner Mackenzie B."/>
            <person name="Bermejo Martinez A."/>
            <person name="Todd J.D."/>
            <person name="Zhang X.H."/>
        </authorList>
    </citation>
    <scope>NUCLEOTIDE SEQUENCE</scope>
    <source>
        <strain evidence="2">AESS21</strain>
    </source>
</reference>
<evidence type="ECO:0000256" key="1">
    <source>
        <dbReference type="SAM" id="Phobius"/>
    </source>
</evidence>
<comment type="caution">
    <text evidence="2">The sequence shown here is derived from an EMBL/GenBank/DDBJ whole genome shotgun (WGS) entry which is preliminary data.</text>
</comment>
<dbReference type="EMBL" id="QTKU01000002">
    <property type="protein sequence ID" value="MBS8260166.1"/>
    <property type="molecule type" value="Genomic_DNA"/>
</dbReference>
<feature type="transmembrane region" description="Helical" evidence="1">
    <location>
        <begin position="100"/>
        <end position="121"/>
    </location>
</feature>
<organism evidence="2 3">
    <name type="scientific">Roseibium polysiphoniae</name>
    <dbReference type="NCBI Taxonomy" id="2571221"/>
    <lineage>
        <taxon>Bacteria</taxon>
        <taxon>Pseudomonadati</taxon>
        <taxon>Pseudomonadota</taxon>
        <taxon>Alphaproteobacteria</taxon>
        <taxon>Hyphomicrobiales</taxon>
        <taxon>Stappiaceae</taxon>
        <taxon>Roseibium</taxon>
    </lineage>
</organism>
<dbReference type="RefSeq" id="WP_213215786.1">
    <property type="nucleotide sequence ID" value="NZ_QTKU01000002.1"/>
</dbReference>
<dbReference type="InterPro" id="IPR045964">
    <property type="entry name" value="DUF6384"/>
</dbReference>
<dbReference type="Pfam" id="PF19911">
    <property type="entry name" value="DUF6384"/>
    <property type="match status" value="1"/>
</dbReference>
<reference evidence="2" key="1">
    <citation type="submission" date="2018-08" db="EMBL/GenBank/DDBJ databases">
        <authorList>
            <person name="Jin W."/>
            <person name="Wang H."/>
            <person name="Yang Y."/>
            <person name="Li M."/>
            <person name="Liu J."/>
        </authorList>
    </citation>
    <scope>NUCLEOTIDE SEQUENCE</scope>
    <source>
        <strain evidence="2">AESS21</strain>
    </source>
</reference>